<proteinExistence type="predicted"/>
<evidence type="ECO:0000313" key="2">
    <source>
        <dbReference type="EMBL" id="CAH1402652.1"/>
    </source>
</evidence>
<feature type="region of interest" description="Disordered" evidence="1">
    <location>
        <begin position="1"/>
        <end position="30"/>
    </location>
</feature>
<keyword evidence="3" id="KW-1185">Reference proteome</keyword>
<feature type="compositionally biased region" description="Basic and acidic residues" evidence="1">
    <location>
        <begin position="16"/>
        <end position="30"/>
    </location>
</feature>
<dbReference type="AlphaFoldDB" id="A0A9P0HJ02"/>
<evidence type="ECO:0000256" key="1">
    <source>
        <dbReference type="SAM" id="MobiDB-lite"/>
    </source>
</evidence>
<reference evidence="2" key="1">
    <citation type="submission" date="2022-01" db="EMBL/GenBank/DDBJ databases">
        <authorList>
            <person name="King R."/>
        </authorList>
    </citation>
    <scope>NUCLEOTIDE SEQUENCE</scope>
</reference>
<name>A0A9P0HJ02_NEZVI</name>
<dbReference type="Proteomes" id="UP001152798">
    <property type="component" value="Chromosome 5"/>
</dbReference>
<accession>A0A9P0HJ02</accession>
<evidence type="ECO:0000313" key="3">
    <source>
        <dbReference type="Proteomes" id="UP001152798"/>
    </source>
</evidence>
<sequence>MLTNPRGRRNVVPLSRRHEATQKDVSDWSRRDRSQSEMCLHDRSTWGGHRGHILFTTVEVSHRFLWPENSDSGTIRVIVGTVNNGWNTAWLRTAYVHISRGKRCRARVRDTVRDNGQFVHGGMCVLLHCHQVTPRAFSKSCCLLLKAFFGSTWEEKAGYPIGHCLDYSCQSVKVVCYNIRWAPNLE</sequence>
<gene>
    <name evidence="2" type="ORF">NEZAVI_LOCUS11417</name>
</gene>
<organism evidence="2 3">
    <name type="scientific">Nezara viridula</name>
    <name type="common">Southern green stink bug</name>
    <name type="synonym">Cimex viridulus</name>
    <dbReference type="NCBI Taxonomy" id="85310"/>
    <lineage>
        <taxon>Eukaryota</taxon>
        <taxon>Metazoa</taxon>
        <taxon>Ecdysozoa</taxon>
        <taxon>Arthropoda</taxon>
        <taxon>Hexapoda</taxon>
        <taxon>Insecta</taxon>
        <taxon>Pterygota</taxon>
        <taxon>Neoptera</taxon>
        <taxon>Paraneoptera</taxon>
        <taxon>Hemiptera</taxon>
        <taxon>Heteroptera</taxon>
        <taxon>Panheteroptera</taxon>
        <taxon>Pentatomomorpha</taxon>
        <taxon>Pentatomoidea</taxon>
        <taxon>Pentatomidae</taxon>
        <taxon>Pentatominae</taxon>
        <taxon>Nezara</taxon>
    </lineage>
</organism>
<protein>
    <submittedName>
        <fullName evidence="2">Uncharacterized protein</fullName>
    </submittedName>
</protein>
<dbReference type="EMBL" id="OV725081">
    <property type="protein sequence ID" value="CAH1402652.1"/>
    <property type="molecule type" value="Genomic_DNA"/>
</dbReference>